<reference evidence="9 10" key="1">
    <citation type="submission" date="2020-08" db="EMBL/GenBank/DDBJ databases">
        <title>Functional genomics of gut bacteria from endangered species of beetles.</title>
        <authorList>
            <person name="Carlos-Shanley C."/>
        </authorList>
    </citation>
    <scope>NUCLEOTIDE SEQUENCE [LARGE SCALE GENOMIC DNA]</scope>
    <source>
        <strain evidence="9 10">S00070</strain>
    </source>
</reference>
<sequence length="255" mass="27254">MNIPRLTLIGAGPGDIDLVTMKGIRAIKSADVVLYDALANEELLAFAKPNALRIYVGKRLGKYVYTQEEINQKIVALALEYGHVVRLKGGDPFVFGRGFEEIEYARNFNIECEVVSGVTSAIAAPASIGIPVTTRGFAESFWVITGTTKAGTLSNDIALAAQSSATVVILMGMSKLAQICEVFSSHGKSETPMAVIQNGTRKNVNFAIGTVSTMTQTVKAQQISNPAVIVIGEVVSLHPSFIEKFSDEMALGGRL</sequence>
<dbReference type="GO" id="GO:0004851">
    <property type="term" value="F:uroporphyrin-III C-methyltransferase activity"/>
    <property type="evidence" value="ECO:0007669"/>
    <property type="project" value="UniProtKB-EC"/>
</dbReference>
<dbReference type="InterPro" id="IPR014776">
    <property type="entry name" value="4pyrrole_Mease_sub2"/>
</dbReference>
<keyword evidence="6" id="KW-0627">Porphyrin biosynthesis</keyword>
<dbReference type="InterPro" id="IPR050161">
    <property type="entry name" value="Siro_Cobalamin_biosynth"/>
</dbReference>
<dbReference type="InterPro" id="IPR003043">
    <property type="entry name" value="Uropor_MeTrfase_CS"/>
</dbReference>
<dbReference type="Pfam" id="PF00590">
    <property type="entry name" value="TP_methylase"/>
    <property type="match status" value="1"/>
</dbReference>
<comment type="similarity">
    <text evidence="1">Belongs to the precorrin methyltransferase family.</text>
</comment>
<keyword evidence="10" id="KW-1185">Reference proteome</keyword>
<keyword evidence="4 9" id="KW-0808">Transferase</keyword>
<evidence type="ECO:0000256" key="6">
    <source>
        <dbReference type="ARBA" id="ARBA00023244"/>
    </source>
</evidence>
<evidence type="ECO:0000256" key="2">
    <source>
        <dbReference type="ARBA" id="ARBA00012162"/>
    </source>
</evidence>
<dbReference type="PANTHER" id="PTHR45790:SF3">
    <property type="entry name" value="S-ADENOSYL-L-METHIONINE-DEPENDENT UROPORPHYRINOGEN III METHYLTRANSFERASE, CHLOROPLASTIC"/>
    <property type="match status" value="1"/>
</dbReference>
<dbReference type="Proteomes" id="UP000524404">
    <property type="component" value="Unassembled WGS sequence"/>
</dbReference>
<dbReference type="InterPro" id="IPR006366">
    <property type="entry name" value="CobA/CysG_C"/>
</dbReference>
<evidence type="ECO:0000256" key="4">
    <source>
        <dbReference type="ARBA" id="ARBA00022679"/>
    </source>
</evidence>
<dbReference type="PROSITE" id="PS00839">
    <property type="entry name" value="SUMT_1"/>
    <property type="match status" value="1"/>
</dbReference>
<dbReference type="Gene3D" id="3.30.950.10">
    <property type="entry name" value="Methyltransferase, Cobalt-precorrin-4 Transmethylase, Domain 2"/>
    <property type="match status" value="1"/>
</dbReference>
<dbReference type="EMBL" id="JACHKT010000030">
    <property type="protein sequence ID" value="MBB6004846.1"/>
    <property type="molecule type" value="Genomic_DNA"/>
</dbReference>
<evidence type="ECO:0000256" key="3">
    <source>
        <dbReference type="ARBA" id="ARBA00022603"/>
    </source>
</evidence>
<dbReference type="Gene3D" id="3.40.1010.10">
    <property type="entry name" value="Cobalt-precorrin-4 Transmethylase, Domain 1"/>
    <property type="match status" value="1"/>
</dbReference>
<dbReference type="EC" id="2.1.1.107" evidence="2"/>
<proteinExistence type="inferred from homology"/>
<dbReference type="InterPro" id="IPR035996">
    <property type="entry name" value="4pyrrol_Methylase_sf"/>
</dbReference>
<comment type="pathway">
    <text evidence="7">Porphyrin-containing compound metabolism; siroheme biosynthesis; precorrin-2 from uroporphyrinogen III: step 1/1.</text>
</comment>
<dbReference type="CDD" id="cd11642">
    <property type="entry name" value="SUMT"/>
    <property type="match status" value="1"/>
</dbReference>
<dbReference type="FunFam" id="3.40.1010.10:FF:000001">
    <property type="entry name" value="Siroheme synthase"/>
    <property type="match status" value="1"/>
</dbReference>
<dbReference type="PANTHER" id="PTHR45790">
    <property type="entry name" value="SIROHEME SYNTHASE-RELATED"/>
    <property type="match status" value="1"/>
</dbReference>
<dbReference type="NCBIfam" id="TIGR01469">
    <property type="entry name" value="cobA_cysG_Cterm"/>
    <property type="match status" value="1"/>
</dbReference>
<protein>
    <recommendedName>
        <fullName evidence="2">uroporphyrinogen-III C-methyltransferase</fullName>
        <ecNumber evidence="2">2.1.1.107</ecNumber>
    </recommendedName>
</protein>
<keyword evidence="3 9" id="KW-0489">Methyltransferase</keyword>
<evidence type="ECO:0000259" key="8">
    <source>
        <dbReference type="Pfam" id="PF00590"/>
    </source>
</evidence>
<gene>
    <name evidence="9" type="ORF">HNP25_003516</name>
</gene>
<evidence type="ECO:0000256" key="1">
    <source>
        <dbReference type="ARBA" id="ARBA00005879"/>
    </source>
</evidence>
<dbReference type="RefSeq" id="WP_184136137.1">
    <property type="nucleotide sequence ID" value="NZ_JACHKT010000030.1"/>
</dbReference>
<dbReference type="SUPFAM" id="SSF53790">
    <property type="entry name" value="Tetrapyrrole methylase"/>
    <property type="match status" value="1"/>
</dbReference>
<dbReference type="InterPro" id="IPR000878">
    <property type="entry name" value="4pyrrol_Mease"/>
</dbReference>
<dbReference type="InterPro" id="IPR014777">
    <property type="entry name" value="4pyrrole_Mease_sub1"/>
</dbReference>
<comment type="caution">
    <text evidence="9">The sequence shown here is derived from an EMBL/GenBank/DDBJ whole genome shotgun (WGS) entry which is preliminary data.</text>
</comment>
<evidence type="ECO:0000256" key="7">
    <source>
        <dbReference type="ARBA" id="ARBA00025705"/>
    </source>
</evidence>
<organism evidence="9 10">
    <name type="scientific">Arcicella rosea</name>
    <dbReference type="NCBI Taxonomy" id="502909"/>
    <lineage>
        <taxon>Bacteria</taxon>
        <taxon>Pseudomonadati</taxon>
        <taxon>Bacteroidota</taxon>
        <taxon>Cytophagia</taxon>
        <taxon>Cytophagales</taxon>
        <taxon>Flectobacillaceae</taxon>
        <taxon>Arcicella</taxon>
    </lineage>
</organism>
<evidence type="ECO:0000256" key="5">
    <source>
        <dbReference type="ARBA" id="ARBA00022691"/>
    </source>
</evidence>
<feature type="domain" description="Tetrapyrrole methylase" evidence="8">
    <location>
        <begin position="5"/>
        <end position="213"/>
    </location>
</feature>
<dbReference type="GO" id="GO:0019354">
    <property type="term" value="P:siroheme biosynthetic process"/>
    <property type="evidence" value="ECO:0007669"/>
    <property type="project" value="InterPro"/>
</dbReference>
<dbReference type="AlphaFoldDB" id="A0A841EPK1"/>
<keyword evidence="5" id="KW-0949">S-adenosyl-L-methionine</keyword>
<dbReference type="NCBIfam" id="NF004790">
    <property type="entry name" value="PRK06136.1"/>
    <property type="match status" value="1"/>
</dbReference>
<accession>A0A841EPK1</accession>
<name>A0A841EPK1_9BACT</name>
<evidence type="ECO:0000313" key="10">
    <source>
        <dbReference type="Proteomes" id="UP000524404"/>
    </source>
</evidence>
<evidence type="ECO:0000313" key="9">
    <source>
        <dbReference type="EMBL" id="MBB6004846.1"/>
    </source>
</evidence>
<dbReference type="GO" id="GO:0032259">
    <property type="term" value="P:methylation"/>
    <property type="evidence" value="ECO:0007669"/>
    <property type="project" value="UniProtKB-KW"/>
</dbReference>